<keyword evidence="3" id="KW-1185">Reference proteome</keyword>
<name>A0A1D9GKC2_9GAMM</name>
<reference evidence="2 3" key="1">
    <citation type="submission" date="2016-10" db="EMBL/GenBank/DDBJ databases">
        <title>Marinobacter salinus sp. nov., a moderately halophilic bacterium isolated from a tidal flat environment.</title>
        <authorList>
            <person name="Park S.-J."/>
        </authorList>
    </citation>
    <scope>NUCLEOTIDE SEQUENCE [LARGE SCALE GENOMIC DNA]</scope>
    <source>
        <strain evidence="2 3">Hb8</strain>
    </source>
</reference>
<dbReference type="CDD" id="cd12797">
    <property type="entry name" value="M23_peptidase"/>
    <property type="match status" value="1"/>
</dbReference>
<evidence type="ECO:0000259" key="1">
    <source>
        <dbReference type="Pfam" id="PF01551"/>
    </source>
</evidence>
<dbReference type="InterPro" id="IPR011055">
    <property type="entry name" value="Dup_hybrid_motif"/>
</dbReference>
<dbReference type="KEGG" id="msq:BKP64_07565"/>
<dbReference type="Pfam" id="PF01551">
    <property type="entry name" value="Peptidase_M23"/>
    <property type="match status" value="1"/>
</dbReference>
<dbReference type="STRING" id="1874317.BKP64_07565"/>
<gene>
    <name evidence="2" type="ORF">BKP64_07565</name>
</gene>
<dbReference type="Gene3D" id="2.70.70.10">
    <property type="entry name" value="Glucose Permease (Domain IIA)"/>
    <property type="match status" value="1"/>
</dbReference>
<evidence type="ECO:0000313" key="2">
    <source>
        <dbReference type="EMBL" id="AOY88039.1"/>
    </source>
</evidence>
<dbReference type="SUPFAM" id="SSF51261">
    <property type="entry name" value="Duplicated hybrid motif"/>
    <property type="match status" value="1"/>
</dbReference>
<organism evidence="2 3">
    <name type="scientific">Marinobacter salinus</name>
    <dbReference type="NCBI Taxonomy" id="1874317"/>
    <lineage>
        <taxon>Bacteria</taxon>
        <taxon>Pseudomonadati</taxon>
        <taxon>Pseudomonadota</taxon>
        <taxon>Gammaproteobacteria</taxon>
        <taxon>Pseudomonadales</taxon>
        <taxon>Marinobacteraceae</taxon>
        <taxon>Marinobacter</taxon>
    </lineage>
</organism>
<evidence type="ECO:0000313" key="3">
    <source>
        <dbReference type="Proteomes" id="UP000177445"/>
    </source>
</evidence>
<dbReference type="InterPro" id="IPR016047">
    <property type="entry name" value="M23ase_b-sheet_dom"/>
</dbReference>
<dbReference type="AlphaFoldDB" id="A0A1D9GKC2"/>
<dbReference type="Proteomes" id="UP000177445">
    <property type="component" value="Chromosome"/>
</dbReference>
<sequence length="186" mass="20221">MAIDIVKLNSLGNRADGIAPRALSAYEIFGETLYSPCQGSIFKVRKSLPDNPPGHPDTEHPEGNYIVLKCAEADIFMAHLKAGSIRVDPGEVVTSGQPLAKIGNSGNTLEPHLHIGAAKDGKEIGLQFNGRSLSINSVISRKKEVHKNAINLNAQKRRFALLLRAGNGERRGQRQRLCYPTNSSMI</sequence>
<accession>A0A1D9GKC2</accession>
<protein>
    <recommendedName>
        <fullName evidence="1">M23ase beta-sheet core domain-containing protein</fullName>
    </recommendedName>
</protein>
<feature type="domain" description="M23ase beta-sheet core" evidence="1">
    <location>
        <begin position="61"/>
        <end position="124"/>
    </location>
</feature>
<dbReference type="EMBL" id="CP017715">
    <property type="protein sequence ID" value="AOY88039.1"/>
    <property type="molecule type" value="Genomic_DNA"/>
</dbReference>
<proteinExistence type="predicted"/>